<sequence>MAQLGWDTEAHVELLWSLSRAPDADAALHALIRLAETPEAGWNELDAALRSDRSLRPGCLRCLVRRWHLGIIWSRTRVRGGCWAAT</sequence>
<reference evidence="1" key="1">
    <citation type="submission" date="2014-01" db="EMBL/GenBank/DDBJ databases">
        <authorList>
            <person name="Brown-Elliot B."/>
            <person name="Wallace R."/>
            <person name="Lenaerts A."/>
            <person name="Ordway D."/>
            <person name="DeGroote M.A."/>
            <person name="Parker T."/>
            <person name="Sizemore C."/>
            <person name="Tallon L.J."/>
            <person name="Sadzewicz L.K."/>
            <person name="Sengamalay N."/>
            <person name="Fraser C.M."/>
            <person name="Hine E."/>
            <person name="Shefchek K.A."/>
            <person name="Das S.P."/>
            <person name="Tettelin H."/>
        </authorList>
    </citation>
    <scope>NUCLEOTIDE SEQUENCE [LARGE SCALE GENOMIC DNA]</scope>
    <source>
        <strain evidence="1">4042</strain>
    </source>
</reference>
<dbReference type="EMBL" id="JAOB01000026">
    <property type="protein sequence ID" value="EUA65762.1"/>
    <property type="molecule type" value="Genomic_DNA"/>
</dbReference>
<protein>
    <submittedName>
        <fullName evidence="1">Putative bifunctional glutamine-synthetase adenylyltransferase/deadenyltransferase</fullName>
    </submittedName>
</protein>
<dbReference type="PATRIC" id="fig|1299334.3.peg.2287"/>
<organism evidence="1">
    <name type="scientific">Mycobacterium xenopi 4042</name>
    <dbReference type="NCBI Taxonomy" id="1299334"/>
    <lineage>
        <taxon>Bacteria</taxon>
        <taxon>Bacillati</taxon>
        <taxon>Actinomycetota</taxon>
        <taxon>Actinomycetes</taxon>
        <taxon>Mycobacteriales</taxon>
        <taxon>Mycobacteriaceae</taxon>
        <taxon>Mycobacterium</taxon>
    </lineage>
</organism>
<gene>
    <name evidence="1" type="ORF">I553_8127</name>
</gene>
<accession>X8DAY4</accession>
<keyword evidence="1" id="KW-0548">Nucleotidyltransferase</keyword>
<comment type="caution">
    <text evidence="1">The sequence shown here is derived from an EMBL/GenBank/DDBJ whole genome shotgun (WGS) entry which is preliminary data.</text>
</comment>
<proteinExistence type="predicted"/>
<dbReference type="AlphaFoldDB" id="X8DAY4"/>
<name>X8DAY4_MYCXE</name>
<keyword evidence="1" id="KW-0808">Transferase</keyword>
<evidence type="ECO:0000313" key="1">
    <source>
        <dbReference type="EMBL" id="EUA65762.1"/>
    </source>
</evidence>
<dbReference type="GO" id="GO:0016779">
    <property type="term" value="F:nucleotidyltransferase activity"/>
    <property type="evidence" value="ECO:0007669"/>
    <property type="project" value="UniProtKB-KW"/>
</dbReference>